<dbReference type="InterPro" id="IPR012338">
    <property type="entry name" value="Beta-lactam/transpept-like"/>
</dbReference>
<feature type="chain" id="PRO_5040378068" description="Beta-lactamase-related domain-containing protein" evidence="2">
    <location>
        <begin position="20"/>
        <end position="597"/>
    </location>
</feature>
<protein>
    <recommendedName>
        <fullName evidence="3">Beta-lactamase-related domain-containing protein</fullName>
    </recommendedName>
</protein>
<dbReference type="PANTHER" id="PTHR46825">
    <property type="entry name" value="D-ALANYL-D-ALANINE-CARBOXYPEPTIDASE/ENDOPEPTIDASE AMPH"/>
    <property type="match status" value="1"/>
</dbReference>
<gene>
    <name evidence="4" type="ORF">E1B28_006068</name>
</gene>
<dbReference type="RefSeq" id="XP_043011771.1">
    <property type="nucleotide sequence ID" value="XM_043150681.1"/>
</dbReference>
<dbReference type="EMBL" id="CM032183">
    <property type="protein sequence ID" value="KAG7095301.1"/>
    <property type="molecule type" value="Genomic_DNA"/>
</dbReference>
<comment type="caution">
    <text evidence="4">The sequence shown here is derived from an EMBL/GenBank/DDBJ whole genome shotgun (WGS) entry which is preliminary data.</text>
</comment>
<dbReference type="AlphaFoldDB" id="A0A9P7S623"/>
<comment type="similarity">
    <text evidence="1">Belongs to the peptidase S12 family.</text>
</comment>
<organism evidence="4 5">
    <name type="scientific">Marasmius oreades</name>
    <name type="common">fairy-ring Marasmius</name>
    <dbReference type="NCBI Taxonomy" id="181124"/>
    <lineage>
        <taxon>Eukaryota</taxon>
        <taxon>Fungi</taxon>
        <taxon>Dikarya</taxon>
        <taxon>Basidiomycota</taxon>
        <taxon>Agaricomycotina</taxon>
        <taxon>Agaricomycetes</taxon>
        <taxon>Agaricomycetidae</taxon>
        <taxon>Agaricales</taxon>
        <taxon>Marasmiineae</taxon>
        <taxon>Marasmiaceae</taxon>
        <taxon>Marasmius</taxon>
    </lineage>
</organism>
<dbReference type="Pfam" id="PF00144">
    <property type="entry name" value="Beta-lactamase"/>
    <property type="match status" value="1"/>
</dbReference>
<reference evidence="4" key="1">
    <citation type="journal article" date="2021" name="Genome Biol. Evol.">
        <title>The assembled and annotated genome of the fairy-ring fungus Marasmius oreades.</title>
        <authorList>
            <person name="Hiltunen M."/>
            <person name="Ament-Velasquez S.L."/>
            <person name="Johannesson H."/>
        </authorList>
    </citation>
    <scope>NUCLEOTIDE SEQUENCE</scope>
    <source>
        <strain evidence="4">03SP1</strain>
    </source>
</reference>
<feature type="domain" description="Beta-lactamase-related" evidence="3">
    <location>
        <begin position="68"/>
        <end position="393"/>
    </location>
</feature>
<dbReference type="InterPro" id="IPR050491">
    <property type="entry name" value="AmpC-like"/>
</dbReference>
<sequence length="597" mass="66153">MLSLITSLTILAVSLTTDAQLSQQHFLTDKRILTPQIDQFIEGTLSSWNSPGGVSVAVVQLDKLDGLWTVETKGYGIANLAENKPVTEDSLFCIASNSKLFTTLATGILISNKTISTPITWDTKIKSILPDLWELQDRVATSESTITDAMSHRTGLPRHDLMYTRNDTTISILERLRHLKPSSGFRETWQYNNNMYTLLSYIPTALIPSHPPFARYVQDHIFSPLGLDSTTYSPRVAKESGNLADPMAREGVNKTEDIFGKGKPRAMRFPGWFLNEEKDGSFKSGAGGVIMNAKDAATWLQVLLLEGENPKTSEQVIPSDVIRKVASGIMVQNGEPTFTELSPVVYGGGQSRGVYRGHNYIEHGGATTGYRTQITRFPDLKLGIAVFSNDDDHGSAFIEVIKYRIIDAALSLPALDWDTRFKSRIRKSYEKYSSQKVARPSNPTPPPAPFQSLAGTYENRGYGVIELCLLGAPTHSTSCQDIVDELPTVLPGAVDRTIPTLIARWDRFWSTHIKLEHFDGPFFNLSILESRPTDNKMDPYWIGEPWADSIYTVEIVATHDHARGFGFFGGFWGAGTGVKASVEGSLRETAEVFFDKV</sequence>
<dbReference type="KEGG" id="more:E1B28_006068"/>
<dbReference type="OrthoDB" id="5946976at2759"/>
<evidence type="ECO:0000256" key="1">
    <source>
        <dbReference type="ARBA" id="ARBA00038215"/>
    </source>
</evidence>
<keyword evidence="2" id="KW-0732">Signal</keyword>
<keyword evidence="5" id="KW-1185">Reference proteome</keyword>
<dbReference type="GeneID" id="66075144"/>
<evidence type="ECO:0000313" key="5">
    <source>
        <dbReference type="Proteomes" id="UP001049176"/>
    </source>
</evidence>
<dbReference type="PANTHER" id="PTHR46825:SF15">
    <property type="entry name" value="BETA-LACTAMASE-RELATED DOMAIN-CONTAINING PROTEIN"/>
    <property type="match status" value="1"/>
</dbReference>
<name>A0A9P7S623_9AGAR</name>
<evidence type="ECO:0000256" key="2">
    <source>
        <dbReference type="SAM" id="SignalP"/>
    </source>
</evidence>
<dbReference type="SUPFAM" id="SSF56601">
    <property type="entry name" value="beta-lactamase/transpeptidase-like"/>
    <property type="match status" value="1"/>
</dbReference>
<dbReference type="InterPro" id="IPR001466">
    <property type="entry name" value="Beta-lactam-related"/>
</dbReference>
<accession>A0A9P7S623</accession>
<evidence type="ECO:0000313" key="4">
    <source>
        <dbReference type="EMBL" id="KAG7095301.1"/>
    </source>
</evidence>
<dbReference type="Proteomes" id="UP001049176">
    <property type="component" value="Chromosome 3"/>
</dbReference>
<proteinExistence type="inferred from homology"/>
<feature type="signal peptide" evidence="2">
    <location>
        <begin position="1"/>
        <end position="19"/>
    </location>
</feature>
<dbReference type="Gene3D" id="3.40.710.10">
    <property type="entry name" value="DD-peptidase/beta-lactamase superfamily"/>
    <property type="match status" value="1"/>
</dbReference>
<evidence type="ECO:0000259" key="3">
    <source>
        <dbReference type="Pfam" id="PF00144"/>
    </source>
</evidence>